<dbReference type="PROSITE" id="PS00229">
    <property type="entry name" value="TAU_MAP_1"/>
    <property type="match status" value="3"/>
</dbReference>
<evidence type="ECO:0000256" key="6">
    <source>
        <dbReference type="RuleBase" id="RU000686"/>
    </source>
</evidence>
<feature type="region of interest" description="Disordered" evidence="7">
    <location>
        <begin position="673"/>
        <end position="692"/>
    </location>
</feature>
<proteinExistence type="predicted"/>
<dbReference type="GO" id="GO:0043005">
    <property type="term" value="C:neuron projection"/>
    <property type="evidence" value="ECO:0007669"/>
    <property type="project" value="TreeGrafter"/>
</dbReference>
<keyword evidence="2 6" id="KW-0963">Cytoplasm</keyword>
<evidence type="ECO:0000313" key="8">
    <source>
        <dbReference type="EMBL" id="KAJ6637296.1"/>
    </source>
</evidence>
<feature type="compositionally biased region" description="Polar residues" evidence="7">
    <location>
        <begin position="284"/>
        <end position="320"/>
    </location>
</feature>
<feature type="compositionally biased region" description="Polar residues" evidence="7">
    <location>
        <begin position="507"/>
        <end position="523"/>
    </location>
</feature>
<feature type="compositionally biased region" description="Low complexity" evidence="7">
    <location>
        <begin position="157"/>
        <end position="192"/>
    </location>
</feature>
<feature type="region of interest" description="Disordered" evidence="7">
    <location>
        <begin position="736"/>
        <end position="764"/>
    </location>
</feature>
<reference evidence="8" key="1">
    <citation type="submission" date="2022-07" db="EMBL/GenBank/DDBJ databases">
        <authorList>
            <person name="Trinca V."/>
            <person name="Uliana J.V.C."/>
            <person name="Torres T.T."/>
            <person name="Ward R.J."/>
            <person name="Monesi N."/>
        </authorList>
    </citation>
    <scope>NUCLEOTIDE SEQUENCE</scope>
    <source>
        <strain evidence="8">HSMRA1968</strain>
        <tissue evidence="8">Whole embryos</tissue>
    </source>
</reference>
<evidence type="ECO:0000256" key="5">
    <source>
        <dbReference type="ARBA" id="ARBA00023212"/>
    </source>
</evidence>
<evidence type="ECO:0000256" key="1">
    <source>
        <dbReference type="ARBA" id="ARBA00004245"/>
    </source>
</evidence>
<feature type="compositionally biased region" description="Pro residues" evidence="7">
    <location>
        <begin position="37"/>
        <end position="49"/>
    </location>
</feature>
<feature type="compositionally biased region" description="Pro residues" evidence="7">
    <location>
        <begin position="143"/>
        <end position="156"/>
    </location>
</feature>
<feature type="compositionally biased region" description="Polar residues" evidence="7">
    <location>
        <begin position="332"/>
        <end position="345"/>
    </location>
</feature>
<comment type="subcellular location">
    <subcellularLocation>
        <location evidence="1 6">Cytoplasm</location>
        <location evidence="1 6">Cytoskeleton</location>
    </subcellularLocation>
</comment>
<feature type="compositionally biased region" description="Low complexity" evidence="7">
    <location>
        <begin position="71"/>
        <end position="84"/>
    </location>
</feature>
<dbReference type="EMBL" id="WJQU01000003">
    <property type="protein sequence ID" value="KAJ6637296.1"/>
    <property type="molecule type" value="Genomic_DNA"/>
</dbReference>
<evidence type="ECO:0000256" key="7">
    <source>
        <dbReference type="SAM" id="MobiDB-lite"/>
    </source>
</evidence>
<accession>A0A9Q0MSS2</accession>
<keyword evidence="3" id="KW-0597">Phosphoprotein</keyword>
<name>A0A9Q0MSS2_9DIPT</name>
<evidence type="ECO:0000256" key="2">
    <source>
        <dbReference type="ARBA" id="ARBA00022490"/>
    </source>
</evidence>
<feature type="compositionally biased region" description="Pro residues" evidence="7">
    <location>
        <begin position="254"/>
        <end position="264"/>
    </location>
</feature>
<dbReference type="PROSITE" id="PS51491">
    <property type="entry name" value="TAU_MAP_2"/>
    <property type="match status" value="4"/>
</dbReference>
<keyword evidence="5 6" id="KW-0206">Cytoskeleton</keyword>
<keyword evidence="9" id="KW-1185">Reference proteome</keyword>
<feature type="region of interest" description="Disordered" evidence="7">
    <location>
        <begin position="448"/>
        <end position="604"/>
    </location>
</feature>
<dbReference type="Pfam" id="PF00418">
    <property type="entry name" value="Tubulin-binding"/>
    <property type="match status" value="4"/>
</dbReference>
<feature type="region of interest" description="Disordered" evidence="7">
    <location>
        <begin position="1"/>
        <end position="419"/>
    </location>
</feature>
<dbReference type="Proteomes" id="UP001151699">
    <property type="component" value="Chromosome X"/>
</dbReference>
<dbReference type="AlphaFoldDB" id="A0A9Q0MSS2"/>
<evidence type="ECO:0000256" key="4">
    <source>
        <dbReference type="ARBA" id="ARBA00022737"/>
    </source>
</evidence>
<dbReference type="OrthoDB" id="9378527at2759"/>
<evidence type="ECO:0000256" key="3">
    <source>
        <dbReference type="ARBA" id="ARBA00022553"/>
    </source>
</evidence>
<dbReference type="PANTHER" id="PTHR11501:SF18">
    <property type="entry name" value="MICROTUBULE-ASSOCIATED PROTEIN"/>
    <property type="match status" value="1"/>
</dbReference>
<protein>
    <recommendedName>
        <fullName evidence="6">Microtubule-associated protein</fullName>
    </recommendedName>
</protein>
<gene>
    <name evidence="8" type="primary">Map2</name>
    <name evidence="8" type="ORF">Bhyg_10026</name>
</gene>
<keyword evidence="4" id="KW-0677">Repeat</keyword>
<dbReference type="GO" id="GO:0005874">
    <property type="term" value="C:microtubule"/>
    <property type="evidence" value="ECO:0007669"/>
    <property type="project" value="UniProtKB-KW"/>
</dbReference>
<dbReference type="InterPro" id="IPR027324">
    <property type="entry name" value="MAP2/MAP4/Tau"/>
</dbReference>
<comment type="caution">
    <text evidence="8">The sequence shown here is derived from an EMBL/GenBank/DDBJ whole genome shotgun (WGS) entry which is preliminary data.</text>
</comment>
<dbReference type="GO" id="GO:0000226">
    <property type="term" value="P:microtubule cytoskeleton organization"/>
    <property type="evidence" value="ECO:0007669"/>
    <property type="project" value="TreeGrafter"/>
</dbReference>
<feature type="compositionally biased region" description="Low complexity" evidence="7">
    <location>
        <begin position="267"/>
        <end position="283"/>
    </location>
</feature>
<dbReference type="GO" id="GO:0031175">
    <property type="term" value="P:neuron projection development"/>
    <property type="evidence" value="ECO:0007669"/>
    <property type="project" value="TreeGrafter"/>
</dbReference>
<dbReference type="PANTHER" id="PTHR11501">
    <property type="entry name" value="MICROTUBULE-ASSOCIATED PROTEIN"/>
    <property type="match status" value="1"/>
</dbReference>
<feature type="compositionally biased region" description="Basic and acidic residues" evidence="7">
    <location>
        <begin position="673"/>
        <end position="687"/>
    </location>
</feature>
<dbReference type="GO" id="GO:0008017">
    <property type="term" value="F:microtubule binding"/>
    <property type="evidence" value="ECO:0007669"/>
    <property type="project" value="InterPro"/>
</dbReference>
<dbReference type="InterPro" id="IPR001084">
    <property type="entry name" value="MAP_tubulin-bd_rpt"/>
</dbReference>
<organism evidence="8 9">
    <name type="scientific">Pseudolycoriella hygida</name>
    <dbReference type="NCBI Taxonomy" id="35572"/>
    <lineage>
        <taxon>Eukaryota</taxon>
        <taxon>Metazoa</taxon>
        <taxon>Ecdysozoa</taxon>
        <taxon>Arthropoda</taxon>
        <taxon>Hexapoda</taxon>
        <taxon>Insecta</taxon>
        <taxon>Pterygota</taxon>
        <taxon>Neoptera</taxon>
        <taxon>Endopterygota</taxon>
        <taxon>Diptera</taxon>
        <taxon>Nematocera</taxon>
        <taxon>Sciaroidea</taxon>
        <taxon>Sciaridae</taxon>
        <taxon>Pseudolycoriella</taxon>
    </lineage>
</organism>
<feature type="compositionally biased region" description="Polar residues" evidence="7">
    <location>
        <begin position="14"/>
        <end position="23"/>
    </location>
</feature>
<feature type="compositionally biased region" description="Low complexity" evidence="7">
    <location>
        <begin position="97"/>
        <end position="107"/>
    </location>
</feature>
<feature type="compositionally biased region" description="Polar residues" evidence="7">
    <location>
        <begin position="532"/>
        <end position="550"/>
    </location>
</feature>
<feature type="compositionally biased region" description="Low complexity" evidence="7">
    <location>
        <begin position="199"/>
        <end position="232"/>
    </location>
</feature>
<sequence length="764" mass="84574">MESDAIRNPAPRPQLSQQPQQGIVQRPPGPINNANPSPNPPIPIRPLPPNGQQQNIVRGPPPPQLQRTDSRQFMSSQPQVQQQRFPPPVQQGSVPNQISQQGVQQPRPQGPPIPQQFQSQRPQNPNQPMLNRGPAPPQQMQNQPPPPMNQNRPPVPNNQMQTQPFQPNQASSALQSNSNQPNQQQSNVQQPIQRPPLIRPQQVPPNFNTQQSLQNNQTPQQINQPQTINPQQSVNQIPFRPPMPQATTQQRPVPIGPNAPPSRPPMTQYGQPQSQTLQSQPQQNPLRSQNSLERIQRLQDSSEMSSTRTELSRPNSVLSNKSDEDHRISVQKAHNPNNSISNSYQQPPPLQRNDSRNSIPSRPQSSLDHQSKSPSPDYVTKPLETRSVENNLPKIPENSRDNRETVPVQRPPSVTFKDDVKKYPIENRVNEQVKSPISIKPILISDEDDLPSYKSKDIERAITPTSEKFRPMPGLAKERPQSHLGGGDTMRLKSSLKFKGDNDSGVDETTQGNERNGSLNSPSKIPELSRPASATPSSKGQGKTTRSGSRSRILKTPESPLEPVKKVPMNKIQVGNAPSPNLKQVRSKIGSLDNASHKPGGGNIKIETKKLEFKVTPRIEAKNDKYISRGGEIKITNTKLQWNAKSKIGSLENASHKPGGGDKKIESIKTEFKDRAKPKVGSKDNVKHVPGGGVVKIQNQKLDIKASSKIGSLDNVKHKPGGGDKKIFDDKDYLKNVEHPIPPLQPSQSPIPETGADENLNQQC</sequence>
<keyword evidence="6" id="KW-0493">Microtubule</keyword>
<evidence type="ECO:0000313" key="9">
    <source>
        <dbReference type="Proteomes" id="UP001151699"/>
    </source>
</evidence>
<feature type="compositionally biased region" description="Polar residues" evidence="7">
    <location>
        <begin position="356"/>
        <end position="374"/>
    </location>
</feature>